<dbReference type="EMBL" id="GU942959">
    <property type="protein sequence ID" value="ADD92963.1"/>
    <property type="molecule type" value="Genomic_DNA"/>
</dbReference>
<reference evidence="19" key="1">
    <citation type="journal article" date="2010" name="ISME J.">
        <title>Metagenome of the Mediterranean deep chlorophyll maximum studied by direct and fosmid library 454 pyrosequencing.</title>
        <authorList>
            <person name="Ghai R."/>
            <person name="Martin-Cuadrado A.B."/>
            <person name="Molto A.G."/>
            <person name="Heredia I.G."/>
            <person name="Cabrera R."/>
            <person name="Martin J."/>
            <person name="Verdu M."/>
            <person name="Deschamps P."/>
            <person name="Moreira D."/>
            <person name="Lopez-Garcia P."/>
            <person name="Mira A."/>
            <person name="Rodriguez-Valera F."/>
        </authorList>
    </citation>
    <scope>NUCLEOTIDE SEQUENCE</scope>
</reference>
<dbReference type="Gene3D" id="1.10.8.50">
    <property type="match status" value="1"/>
</dbReference>
<dbReference type="SMART" id="SM00898">
    <property type="entry name" value="Fapy_DNA_glyco"/>
    <property type="match status" value="1"/>
</dbReference>
<protein>
    <submittedName>
        <fullName evidence="19">Formamidopyrimidine DNA glycosylase</fullName>
    </submittedName>
</protein>
<dbReference type="GO" id="GO:0006284">
    <property type="term" value="P:base-excision repair"/>
    <property type="evidence" value="ECO:0007669"/>
    <property type="project" value="InterPro"/>
</dbReference>
<dbReference type="GO" id="GO:0003684">
    <property type="term" value="F:damaged DNA binding"/>
    <property type="evidence" value="ECO:0007669"/>
    <property type="project" value="InterPro"/>
</dbReference>
<dbReference type="SMART" id="SM01232">
    <property type="entry name" value="H2TH"/>
    <property type="match status" value="1"/>
</dbReference>
<evidence type="ECO:0000256" key="5">
    <source>
        <dbReference type="ARBA" id="ARBA00022723"/>
    </source>
</evidence>
<evidence type="ECO:0000256" key="15">
    <source>
        <dbReference type="ARBA" id="ARBA00044632"/>
    </source>
</evidence>
<evidence type="ECO:0000256" key="16">
    <source>
        <dbReference type="PROSITE-ProRule" id="PRU00391"/>
    </source>
</evidence>
<comment type="similarity">
    <text evidence="3">Belongs to the FPG family.</text>
</comment>
<evidence type="ECO:0000256" key="6">
    <source>
        <dbReference type="ARBA" id="ARBA00022763"/>
    </source>
</evidence>
<keyword evidence="8" id="KW-0378">Hydrolase</keyword>
<evidence type="ECO:0000256" key="12">
    <source>
        <dbReference type="ARBA" id="ARBA00023239"/>
    </source>
</evidence>
<dbReference type="Gene3D" id="3.20.190.10">
    <property type="entry name" value="MutM-like, N-terminal"/>
    <property type="match status" value="1"/>
</dbReference>
<accession>D6PB62</accession>
<dbReference type="GO" id="GO:0034039">
    <property type="term" value="F:8-oxo-7,8-dihydroguanine DNA N-glycosylase activity"/>
    <property type="evidence" value="ECO:0007669"/>
    <property type="project" value="TreeGrafter"/>
</dbReference>
<dbReference type="SUPFAM" id="SSF57716">
    <property type="entry name" value="Glucocorticoid receptor-like (DNA-binding domain)"/>
    <property type="match status" value="1"/>
</dbReference>
<evidence type="ECO:0000256" key="11">
    <source>
        <dbReference type="ARBA" id="ARBA00023204"/>
    </source>
</evidence>
<dbReference type="InterPro" id="IPR015887">
    <property type="entry name" value="DNA_glyclase_Znf_dom_DNA_BS"/>
</dbReference>
<dbReference type="PANTHER" id="PTHR22993:SF9">
    <property type="entry name" value="FORMAMIDOPYRIMIDINE-DNA GLYCOSYLASE"/>
    <property type="match status" value="1"/>
</dbReference>
<evidence type="ECO:0000256" key="3">
    <source>
        <dbReference type="ARBA" id="ARBA00009409"/>
    </source>
</evidence>
<dbReference type="Pfam" id="PF01149">
    <property type="entry name" value="Fapy_DNA_glyco"/>
    <property type="match status" value="1"/>
</dbReference>
<keyword evidence="5" id="KW-0479">Metal-binding</keyword>
<sequence>MPELPEVETVRQGLLQGILNRTIEEVLIRREGLRYPFPKDLATIAGTTVTGIRRRAKYLLIDLDDDRVLLSHLGMSGRYTLFDADEASSAPRHLLTTVNGGVPVSSFGERTGYGGKHDHLEFIFTDGSRAVYTDPRRFGIVDLFHRMEEPVQPLLEILGPEPFDPWGAGDLAAALMGRKTSIKLALLDQKTVVGVGNIYACESLHRAGLSPRREARGLVKKNGQPTQRLESLVLHIKTVLEEALASGGSTLNDFASVDGTLGYFSHQFAVYGREGEACTKDGCGGVVRRIVQSNRSTFYCSSCQR</sequence>
<dbReference type="InterPro" id="IPR020629">
    <property type="entry name" value="FPG_Glyclase"/>
</dbReference>
<comment type="cofactor">
    <cofactor evidence="2">
        <name>Zn(2+)</name>
        <dbReference type="ChEBI" id="CHEBI:29105"/>
    </cofactor>
</comment>
<keyword evidence="9" id="KW-0862">Zinc</keyword>
<dbReference type="InterPro" id="IPR015886">
    <property type="entry name" value="H2TH_FPG"/>
</dbReference>
<feature type="domain" description="FPG-type" evidence="17">
    <location>
        <begin position="269"/>
        <end position="305"/>
    </location>
</feature>
<keyword evidence="11" id="KW-0234">DNA repair</keyword>
<dbReference type="CDD" id="cd08966">
    <property type="entry name" value="EcFpg-like_N"/>
    <property type="match status" value="1"/>
</dbReference>
<keyword evidence="14" id="KW-0326">Glycosidase</keyword>
<evidence type="ECO:0000256" key="8">
    <source>
        <dbReference type="ARBA" id="ARBA00022801"/>
    </source>
</evidence>
<dbReference type="SUPFAM" id="SSF81624">
    <property type="entry name" value="N-terminal domain of MutM-like DNA repair proteins"/>
    <property type="match status" value="1"/>
</dbReference>
<dbReference type="PROSITE" id="PS51068">
    <property type="entry name" value="FPG_CAT"/>
    <property type="match status" value="1"/>
</dbReference>
<keyword evidence="7 16" id="KW-0863">Zinc-finger</keyword>
<dbReference type="SUPFAM" id="SSF46946">
    <property type="entry name" value="S13-like H2TH domain"/>
    <property type="match status" value="1"/>
</dbReference>
<evidence type="ECO:0000256" key="2">
    <source>
        <dbReference type="ARBA" id="ARBA00001947"/>
    </source>
</evidence>
<evidence type="ECO:0000256" key="10">
    <source>
        <dbReference type="ARBA" id="ARBA00023125"/>
    </source>
</evidence>
<evidence type="ECO:0000256" key="13">
    <source>
        <dbReference type="ARBA" id="ARBA00023268"/>
    </source>
</evidence>
<evidence type="ECO:0000259" key="18">
    <source>
        <dbReference type="PROSITE" id="PS51068"/>
    </source>
</evidence>
<comment type="catalytic activity">
    <reaction evidence="1">
        <text>Hydrolysis of DNA containing ring-opened 7-methylguanine residues, releasing 2,6-diamino-4-hydroxy-5-(N-methyl)formamidopyrimidine.</text>
        <dbReference type="EC" id="3.2.2.23"/>
    </reaction>
</comment>
<organism evidence="19">
    <name type="scientific">uncultured archaeon MedDCM-OCT-S04-C140</name>
    <dbReference type="NCBI Taxonomy" id="743085"/>
    <lineage>
        <taxon>Archaea</taxon>
        <taxon>environmental samples</taxon>
    </lineage>
</organism>
<dbReference type="HAMAP" id="MF_00103">
    <property type="entry name" value="Fapy_DNA_glycosyl"/>
    <property type="match status" value="1"/>
</dbReference>
<keyword evidence="12" id="KW-0456">Lyase</keyword>
<dbReference type="Pfam" id="PF06831">
    <property type="entry name" value="H2TH"/>
    <property type="match status" value="1"/>
</dbReference>
<name>D6PB62_9ARCH</name>
<evidence type="ECO:0000256" key="4">
    <source>
        <dbReference type="ARBA" id="ARBA00011245"/>
    </source>
</evidence>
<dbReference type="PROSITE" id="PS51066">
    <property type="entry name" value="ZF_FPG_2"/>
    <property type="match status" value="1"/>
</dbReference>
<dbReference type="PANTHER" id="PTHR22993">
    <property type="entry name" value="FORMAMIDOPYRIMIDINE-DNA GLYCOSYLASE"/>
    <property type="match status" value="1"/>
</dbReference>
<dbReference type="PROSITE" id="PS01242">
    <property type="entry name" value="ZF_FPG_1"/>
    <property type="match status" value="1"/>
</dbReference>
<feature type="domain" description="Formamidopyrimidine-DNA glycosylase catalytic" evidence="18">
    <location>
        <begin position="2"/>
        <end position="139"/>
    </location>
</feature>
<evidence type="ECO:0000256" key="7">
    <source>
        <dbReference type="ARBA" id="ARBA00022771"/>
    </source>
</evidence>
<proteinExistence type="inferred from homology"/>
<evidence type="ECO:0000259" key="17">
    <source>
        <dbReference type="PROSITE" id="PS51066"/>
    </source>
</evidence>
<dbReference type="InterPro" id="IPR035937">
    <property type="entry name" value="FPG_N"/>
</dbReference>
<keyword evidence="10" id="KW-0238">DNA-binding</keyword>
<dbReference type="AlphaFoldDB" id="D6PB62"/>
<dbReference type="InterPro" id="IPR000214">
    <property type="entry name" value="Znf_DNA_glyclase/AP_lyase"/>
</dbReference>
<comment type="subunit">
    <text evidence="4">Monomer.</text>
</comment>
<dbReference type="InterPro" id="IPR010979">
    <property type="entry name" value="Ribosomal_uS13-like_H2TH"/>
</dbReference>
<evidence type="ECO:0000313" key="19">
    <source>
        <dbReference type="EMBL" id="ADD92963.1"/>
    </source>
</evidence>
<dbReference type="NCBIfam" id="NF002211">
    <property type="entry name" value="PRK01103.1"/>
    <property type="match status" value="1"/>
</dbReference>
<dbReference type="GO" id="GO:0140078">
    <property type="term" value="F:class I DNA-(apurinic or apyrimidinic site) endonuclease activity"/>
    <property type="evidence" value="ECO:0007669"/>
    <property type="project" value="UniProtKB-EC"/>
</dbReference>
<keyword evidence="6" id="KW-0227">DNA damage</keyword>
<comment type="catalytic activity">
    <reaction evidence="15">
        <text>2'-deoxyribonucleotide-(2'-deoxyribose 5'-phosphate)-2'-deoxyribonucleotide-DNA = a 3'-end 2'-deoxyribonucleotide-(2,3-dehydro-2,3-deoxyribose 5'-phosphate)-DNA + a 5'-end 5'-phospho-2'-deoxyribonucleoside-DNA + H(+)</text>
        <dbReference type="Rhea" id="RHEA:66592"/>
        <dbReference type="Rhea" id="RHEA-COMP:13180"/>
        <dbReference type="Rhea" id="RHEA-COMP:16897"/>
        <dbReference type="Rhea" id="RHEA-COMP:17067"/>
        <dbReference type="ChEBI" id="CHEBI:15378"/>
        <dbReference type="ChEBI" id="CHEBI:136412"/>
        <dbReference type="ChEBI" id="CHEBI:157695"/>
        <dbReference type="ChEBI" id="CHEBI:167181"/>
        <dbReference type="EC" id="4.2.99.18"/>
    </reaction>
</comment>
<dbReference type="FunFam" id="1.10.8.50:FF:000003">
    <property type="entry name" value="Formamidopyrimidine-DNA glycosylase"/>
    <property type="match status" value="1"/>
</dbReference>
<evidence type="ECO:0000256" key="14">
    <source>
        <dbReference type="ARBA" id="ARBA00023295"/>
    </source>
</evidence>
<dbReference type="InterPro" id="IPR012319">
    <property type="entry name" value="FPG_cat"/>
</dbReference>
<evidence type="ECO:0000256" key="1">
    <source>
        <dbReference type="ARBA" id="ARBA00001668"/>
    </source>
</evidence>
<keyword evidence="13" id="KW-0511">Multifunctional enzyme</keyword>
<evidence type="ECO:0000256" key="9">
    <source>
        <dbReference type="ARBA" id="ARBA00022833"/>
    </source>
</evidence>
<dbReference type="GO" id="GO:0008270">
    <property type="term" value="F:zinc ion binding"/>
    <property type="evidence" value="ECO:0007669"/>
    <property type="project" value="UniProtKB-KW"/>
</dbReference>